<gene>
    <name evidence="1" type="ORF">UQ64_12915</name>
</gene>
<dbReference type="Proteomes" id="UP000054709">
    <property type="component" value="Unassembled WGS sequence"/>
</dbReference>
<accession>A0A0W1AYI6</accession>
<dbReference type="AlphaFoldDB" id="A0A0W1AYI6"/>
<sequence length="158" mass="17446">MSEKDASLAPHDPPNPDPALNRLSVFVGKWNTEGLIKASPSGPAAKLKATDIYEWLPGGFFLIHHVDGYMGNEEVRAIEIIGYDTASQTYFTHSYDNRGSVGTYQANLLDAVWTIAGKSERFTGMFSDDSNTLTGSWELSGDDDSWIPWMDIKLTKVV</sequence>
<dbReference type="EMBL" id="LCZJ02000019">
    <property type="protein sequence ID" value="KTD86382.1"/>
    <property type="molecule type" value="Genomic_DNA"/>
</dbReference>
<comment type="caution">
    <text evidence="1">The sequence shown here is derived from an EMBL/GenBank/DDBJ whole genome shotgun (WGS) entry which is preliminary data.</text>
</comment>
<dbReference type="InterPro" id="IPR011473">
    <property type="entry name" value="DUF1579"/>
</dbReference>
<evidence type="ECO:0000313" key="2">
    <source>
        <dbReference type="Proteomes" id="UP000054709"/>
    </source>
</evidence>
<keyword evidence="2" id="KW-1185">Reference proteome</keyword>
<evidence type="ECO:0008006" key="3">
    <source>
        <dbReference type="Google" id="ProtNLM"/>
    </source>
</evidence>
<dbReference type="OrthoDB" id="8481162at2"/>
<dbReference type="Pfam" id="PF07617">
    <property type="entry name" value="DUF1579"/>
    <property type="match status" value="1"/>
</dbReference>
<reference evidence="1 2" key="1">
    <citation type="journal article" date="2015" name="Int. Biodeterior. Biodegradation">
        <title>Physiological and genetic screening methods for the isolation of methyl tert-butyl ether-degrading bacteria for bioremediation purposes.</title>
        <authorList>
            <person name="Guisado I.M."/>
            <person name="Purswani J."/>
            <person name="Gonzalez Lopez J."/>
            <person name="Pozo C."/>
        </authorList>
    </citation>
    <scope>NUCLEOTIDE SEQUENCE [LARGE SCALE GENOMIC DNA]</scope>
    <source>
        <strain evidence="1 2">SH7</strain>
    </source>
</reference>
<protein>
    <recommendedName>
        <fullName evidence="3">DUF1579 domain-containing protein</fullName>
    </recommendedName>
</protein>
<evidence type="ECO:0000313" key="1">
    <source>
        <dbReference type="EMBL" id="KTD86382.1"/>
    </source>
</evidence>
<name>A0A0W1AYI6_9BACL</name>
<proteinExistence type="predicted"/>
<organism evidence="1 2">
    <name type="scientific">Paenibacillus etheri</name>
    <dbReference type="NCBI Taxonomy" id="1306852"/>
    <lineage>
        <taxon>Bacteria</taxon>
        <taxon>Bacillati</taxon>
        <taxon>Bacillota</taxon>
        <taxon>Bacilli</taxon>
        <taxon>Bacillales</taxon>
        <taxon>Paenibacillaceae</taxon>
        <taxon>Paenibacillus</taxon>
    </lineage>
</organism>